<gene>
    <name evidence="3" type="ORF">SLEP1_g50798</name>
</gene>
<protein>
    <recommendedName>
        <fullName evidence="2">RIN4 pathogenic type III effector avirulence factor Avr cleavage site domain-containing protein</fullName>
    </recommendedName>
</protein>
<evidence type="ECO:0000256" key="1">
    <source>
        <dbReference type="SAM" id="MobiDB-lite"/>
    </source>
</evidence>
<sequence>MSSSSNRESRPLPRFGQWDERNPASFNEFTVIFEKARDERKTGGATGSEILTPDRSESLQKYNGYEEKTSKFKNLKVYI</sequence>
<feature type="region of interest" description="Disordered" evidence="1">
    <location>
        <begin position="1"/>
        <end position="21"/>
    </location>
</feature>
<dbReference type="Pfam" id="PF05627">
    <property type="entry name" value="AvrRpt-cleavage"/>
    <property type="match status" value="1"/>
</dbReference>
<dbReference type="EMBL" id="BPVZ01000169">
    <property type="protein sequence ID" value="GKV43515.1"/>
    <property type="molecule type" value="Genomic_DNA"/>
</dbReference>
<evidence type="ECO:0000313" key="3">
    <source>
        <dbReference type="EMBL" id="GKV43515.1"/>
    </source>
</evidence>
<feature type="compositionally biased region" description="Basic and acidic residues" evidence="1">
    <location>
        <begin position="7"/>
        <end position="21"/>
    </location>
</feature>
<dbReference type="InterPro" id="IPR008700">
    <property type="entry name" value="TypeIII_avirulence_cleave"/>
</dbReference>
<evidence type="ECO:0000313" key="4">
    <source>
        <dbReference type="Proteomes" id="UP001054252"/>
    </source>
</evidence>
<keyword evidence="4" id="KW-1185">Reference proteome</keyword>
<evidence type="ECO:0000259" key="2">
    <source>
        <dbReference type="Pfam" id="PF05627"/>
    </source>
</evidence>
<proteinExistence type="predicted"/>
<feature type="domain" description="RIN4 pathogenic type III effector avirulence factor Avr cleavage site" evidence="2">
    <location>
        <begin position="9"/>
        <end position="41"/>
    </location>
</feature>
<dbReference type="InterPro" id="IPR040387">
    <property type="entry name" value="RIN4/NOI4"/>
</dbReference>
<organism evidence="3 4">
    <name type="scientific">Rubroshorea leprosula</name>
    <dbReference type="NCBI Taxonomy" id="152421"/>
    <lineage>
        <taxon>Eukaryota</taxon>
        <taxon>Viridiplantae</taxon>
        <taxon>Streptophyta</taxon>
        <taxon>Embryophyta</taxon>
        <taxon>Tracheophyta</taxon>
        <taxon>Spermatophyta</taxon>
        <taxon>Magnoliopsida</taxon>
        <taxon>eudicotyledons</taxon>
        <taxon>Gunneridae</taxon>
        <taxon>Pentapetalae</taxon>
        <taxon>rosids</taxon>
        <taxon>malvids</taxon>
        <taxon>Malvales</taxon>
        <taxon>Dipterocarpaceae</taxon>
        <taxon>Rubroshorea</taxon>
    </lineage>
</organism>
<dbReference type="Proteomes" id="UP001054252">
    <property type="component" value="Unassembled WGS sequence"/>
</dbReference>
<name>A0AAV5M1Z8_9ROSI</name>
<reference evidence="3 4" key="1">
    <citation type="journal article" date="2021" name="Commun. Biol.">
        <title>The genome of Shorea leprosula (Dipterocarpaceae) highlights the ecological relevance of drought in aseasonal tropical rainforests.</title>
        <authorList>
            <person name="Ng K.K.S."/>
            <person name="Kobayashi M.J."/>
            <person name="Fawcett J.A."/>
            <person name="Hatakeyama M."/>
            <person name="Paape T."/>
            <person name="Ng C.H."/>
            <person name="Ang C.C."/>
            <person name="Tnah L.H."/>
            <person name="Lee C.T."/>
            <person name="Nishiyama T."/>
            <person name="Sese J."/>
            <person name="O'Brien M.J."/>
            <person name="Copetti D."/>
            <person name="Mohd Noor M.I."/>
            <person name="Ong R.C."/>
            <person name="Putra M."/>
            <person name="Sireger I.Z."/>
            <person name="Indrioko S."/>
            <person name="Kosugi Y."/>
            <person name="Izuno A."/>
            <person name="Isagi Y."/>
            <person name="Lee S.L."/>
            <person name="Shimizu K.K."/>
        </authorList>
    </citation>
    <scope>NUCLEOTIDE SEQUENCE [LARGE SCALE GENOMIC DNA]</scope>
    <source>
        <strain evidence="3">214</strain>
    </source>
</reference>
<dbReference type="PANTHER" id="PTHR33159:SF101">
    <property type="entry name" value="OS04G0379600 PROTEIN"/>
    <property type="match status" value="1"/>
</dbReference>
<accession>A0AAV5M1Z8</accession>
<dbReference type="AlphaFoldDB" id="A0AAV5M1Z8"/>
<dbReference type="PANTHER" id="PTHR33159">
    <property type="entry name" value="RPM1-INTERACTING PROTEIN 4 (RIN4) FAMILY PROTEIN"/>
    <property type="match status" value="1"/>
</dbReference>
<comment type="caution">
    <text evidence="3">The sequence shown here is derived from an EMBL/GenBank/DDBJ whole genome shotgun (WGS) entry which is preliminary data.</text>
</comment>